<dbReference type="Proteomes" id="UP000467840">
    <property type="component" value="Chromosome 9"/>
</dbReference>
<dbReference type="AlphaFoldDB" id="A0A6A6LVD8"/>
<name>A0A6A6LVD8_HEVBR</name>
<comment type="caution">
    <text evidence="1">The sequence shown here is derived from an EMBL/GenBank/DDBJ whole genome shotgun (WGS) entry which is preliminary data.</text>
</comment>
<proteinExistence type="predicted"/>
<organism evidence="1 2">
    <name type="scientific">Hevea brasiliensis</name>
    <name type="common">Para rubber tree</name>
    <name type="synonym">Siphonia brasiliensis</name>
    <dbReference type="NCBI Taxonomy" id="3981"/>
    <lineage>
        <taxon>Eukaryota</taxon>
        <taxon>Viridiplantae</taxon>
        <taxon>Streptophyta</taxon>
        <taxon>Embryophyta</taxon>
        <taxon>Tracheophyta</taxon>
        <taxon>Spermatophyta</taxon>
        <taxon>Magnoliopsida</taxon>
        <taxon>eudicotyledons</taxon>
        <taxon>Gunneridae</taxon>
        <taxon>Pentapetalae</taxon>
        <taxon>rosids</taxon>
        <taxon>fabids</taxon>
        <taxon>Malpighiales</taxon>
        <taxon>Euphorbiaceae</taxon>
        <taxon>Crotonoideae</taxon>
        <taxon>Micrandreae</taxon>
        <taxon>Hevea</taxon>
    </lineage>
</organism>
<gene>
    <name evidence="1" type="ORF">GH714_004534</name>
</gene>
<evidence type="ECO:0000313" key="2">
    <source>
        <dbReference type="Proteomes" id="UP000467840"/>
    </source>
</evidence>
<reference evidence="1 2" key="1">
    <citation type="journal article" date="2020" name="Mol. Plant">
        <title>The Chromosome-Based Rubber Tree Genome Provides New Insights into Spurge Genome Evolution and Rubber Biosynthesis.</title>
        <authorList>
            <person name="Liu J."/>
            <person name="Shi C."/>
            <person name="Shi C.C."/>
            <person name="Li W."/>
            <person name="Zhang Q.J."/>
            <person name="Zhang Y."/>
            <person name="Li K."/>
            <person name="Lu H.F."/>
            <person name="Shi C."/>
            <person name="Zhu S.T."/>
            <person name="Xiao Z.Y."/>
            <person name="Nan H."/>
            <person name="Yue Y."/>
            <person name="Zhu X.G."/>
            <person name="Wu Y."/>
            <person name="Hong X.N."/>
            <person name="Fan G.Y."/>
            <person name="Tong Y."/>
            <person name="Zhang D."/>
            <person name="Mao C.L."/>
            <person name="Liu Y.L."/>
            <person name="Hao S.J."/>
            <person name="Liu W.Q."/>
            <person name="Lv M.Q."/>
            <person name="Zhang H.B."/>
            <person name="Liu Y."/>
            <person name="Hu-Tang G.R."/>
            <person name="Wang J.P."/>
            <person name="Wang J.H."/>
            <person name="Sun Y.H."/>
            <person name="Ni S.B."/>
            <person name="Chen W.B."/>
            <person name="Zhang X.C."/>
            <person name="Jiao Y.N."/>
            <person name="Eichler E.E."/>
            <person name="Li G.H."/>
            <person name="Liu X."/>
            <person name="Gao L.Z."/>
        </authorList>
    </citation>
    <scope>NUCLEOTIDE SEQUENCE [LARGE SCALE GENOMIC DNA]</scope>
    <source>
        <strain evidence="2">cv. GT1</strain>
        <tissue evidence="1">Leaf</tissue>
    </source>
</reference>
<keyword evidence="2" id="KW-1185">Reference proteome</keyword>
<protein>
    <submittedName>
        <fullName evidence="1">Uncharacterized protein</fullName>
    </submittedName>
</protein>
<accession>A0A6A6LVD8</accession>
<sequence length="171" mass="18400">MRGKYVIPEDVLAKNKEWLSGSAVATMRNDFAASNLEECLLAKGVLYIQRNLAPSFLKLLHAARYQPALPLDTGKEEEDDDVDGSNGIDELEDAKMIVAVPEDSPTGDAATSLQSSDMENQFVAPGNHCQINLVAESPAANLGSPNYSRLRQCGNSRSFDLLAAAIAESCL</sequence>
<dbReference type="EMBL" id="JAAGAX010000008">
    <property type="protein sequence ID" value="KAF2305381.1"/>
    <property type="molecule type" value="Genomic_DNA"/>
</dbReference>
<evidence type="ECO:0000313" key="1">
    <source>
        <dbReference type="EMBL" id="KAF2305381.1"/>
    </source>
</evidence>